<evidence type="ECO:0000313" key="2">
    <source>
        <dbReference type="Proteomes" id="UP001320843"/>
    </source>
</evidence>
<comment type="caution">
    <text evidence="1">The sequence shown here is derived from an EMBL/GenBank/DDBJ whole genome shotgun (WGS) entry which is preliminary data.</text>
</comment>
<dbReference type="Pfam" id="PF02643">
    <property type="entry name" value="DUF192"/>
    <property type="match status" value="1"/>
</dbReference>
<reference evidence="1 2" key="1">
    <citation type="submission" date="2022-06" db="EMBL/GenBank/DDBJ databases">
        <title>Dynamics of rice microbiomes reveals core vertical transmitted seed endophytes.</title>
        <authorList>
            <person name="Liao K."/>
            <person name="Zhang X."/>
        </authorList>
    </citation>
    <scope>NUCLEOTIDE SEQUENCE [LARGE SCALE GENOMIC DNA]</scope>
    <source>
        <strain evidence="1 2">YT10-10-1</strain>
    </source>
</reference>
<evidence type="ECO:0000313" key="1">
    <source>
        <dbReference type="EMBL" id="MCW0400529.1"/>
    </source>
</evidence>
<dbReference type="InterPro" id="IPR003795">
    <property type="entry name" value="DUF192"/>
</dbReference>
<organism evidence="1 2">
    <name type="scientific">Xanthomonas sacchari</name>
    <dbReference type="NCBI Taxonomy" id="56458"/>
    <lineage>
        <taxon>Bacteria</taxon>
        <taxon>Pseudomonadati</taxon>
        <taxon>Pseudomonadota</taxon>
        <taxon>Gammaproteobacteria</taxon>
        <taxon>Lysobacterales</taxon>
        <taxon>Lysobacteraceae</taxon>
        <taxon>Xanthomonas</taxon>
    </lineage>
</organism>
<dbReference type="EMBL" id="JANFWR010000023">
    <property type="protein sequence ID" value="MCW0400529.1"/>
    <property type="molecule type" value="Genomic_DNA"/>
</dbReference>
<dbReference type="Proteomes" id="UP001320843">
    <property type="component" value="Unassembled WGS sequence"/>
</dbReference>
<evidence type="ECO:0008006" key="3">
    <source>
        <dbReference type="Google" id="ProtNLM"/>
    </source>
</evidence>
<dbReference type="InterPro" id="IPR038695">
    <property type="entry name" value="Saro_0823-like_sf"/>
</dbReference>
<keyword evidence="2" id="KW-1185">Reference proteome</keyword>
<dbReference type="Gene3D" id="2.60.120.1140">
    <property type="entry name" value="Protein of unknown function DUF192"/>
    <property type="match status" value="1"/>
</dbReference>
<accession>A0ABT3DZ10</accession>
<sequence length="131" mass="14646">MKCGTLRREGRVLLHSVWRADTWWLRLRGLLGRAALQPGEGLLIEPCNSVHTLAMTYPLDLLFFDRGGHVLDWRERVRPWRGALCLHAHATLELPPGTLQALQPVRGEHLAWWPAESSIATGIVAAAGDRS</sequence>
<proteinExistence type="predicted"/>
<protein>
    <recommendedName>
        <fullName evidence="3">DUF192 domain-containing protein</fullName>
    </recommendedName>
</protein>
<name>A0ABT3DZ10_9XANT</name>
<gene>
    <name evidence="1" type="ORF">NB700_003085</name>
</gene>